<reference evidence="2 4" key="1">
    <citation type="submission" date="2015-02" db="EMBL/GenBank/DDBJ databases">
        <title>Pseudomonas helleri sp. nov. and Pseudomonas weihenstephanensis sp. nov., isolated from raw cows milk.</title>
        <authorList>
            <person name="von Neubeck M."/>
            <person name="Huptas C."/>
            <person name="Wenning M."/>
            <person name="Scherer S."/>
        </authorList>
    </citation>
    <scope>NUCLEOTIDE SEQUENCE [LARGE SCALE GENOMIC DNA]</scope>
    <source>
        <strain evidence="2 4">DSM 21104</strain>
    </source>
</reference>
<dbReference type="InterPro" id="IPR013362">
    <property type="entry name" value="Pilus_4_PilV"/>
</dbReference>
<dbReference type="RefSeq" id="WP_053070884.1">
    <property type="nucleotide sequence ID" value="NZ_FNRS01000001.1"/>
</dbReference>
<dbReference type="OrthoDB" id="7031035at2"/>
<evidence type="ECO:0000313" key="4">
    <source>
        <dbReference type="Proteomes" id="UP000036395"/>
    </source>
</evidence>
<dbReference type="NCBIfam" id="TIGR02523">
    <property type="entry name" value="type_IV_pilV"/>
    <property type="match status" value="1"/>
</dbReference>
<keyword evidence="1" id="KW-0812">Transmembrane</keyword>
<feature type="transmembrane region" description="Helical" evidence="1">
    <location>
        <begin position="12"/>
        <end position="34"/>
    </location>
</feature>
<reference evidence="3 5" key="2">
    <citation type="submission" date="2016-10" db="EMBL/GenBank/DDBJ databases">
        <authorList>
            <person name="Varghese N."/>
            <person name="Submissions S."/>
        </authorList>
    </citation>
    <scope>NUCLEOTIDE SEQUENCE [LARGE SCALE GENOMIC DNA]</scope>
    <source>
        <strain evidence="3 5">BS3652</strain>
    </source>
</reference>
<dbReference type="Proteomes" id="UP000036395">
    <property type="component" value="Unassembled WGS sequence"/>
</dbReference>
<gene>
    <name evidence="3" type="ORF">SAMN04490203_0842</name>
    <name evidence="2" type="ORF">TU78_02415</name>
</gene>
<name>A0A0J6JSV7_PSETA</name>
<dbReference type="PATRIC" id="fig|47884.3.peg.877"/>
<dbReference type="EMBL" id="FNRS01000001">
    <property type="protein sequence ID" value="SEB63388.1"/>
    <property type="molecule type" value="Genomic_DNA"/>
</dbReference>
<keyword evidence="5" id="KW-1185">Reference proteome</keyword>
<dbReference type="AlphaFoldDB" id="A0A0J6JSV7"/>
<accession>A0A0J6JSV7</accession>
<dbReference type="Proteomes" id="UP000183155">
    <property type="component" value="Unassembled WGS sequence"/>
</dbReference>
<evidence type="ECO:0000313" key="2">
    <source>
        <dbReference type="EMBL" id="KMM86862.1"/>
    </source>
</evidence>
<keyword evidence="1" id="KW-1133">Transmembrane helix</keyword>
<keyword evidence="1" id="KW-0472">Membrane</keyword>
<dbReference type="Pfam" id="PF07963">
    <property type="entry name" value="N_methyl"/>
    <property type="match status" value="1"/>
</dbReference>
<organism evidence="2 4">
    <name type="scientific">Pseudomonas taetrolens</name>
    <dbReference type="NCBI Taxonomy" id="47884"/>
    <lineage>
        <taxon>Bacteria</taxon>
        <taxon>Pseudomonadati</taxon>
        <taxon>Pseudomonadota</taxon>
        <taxon>Gammaproteobacteria</taxon>
        <taxon>Pseudomonadales</taxon>
        <taxon>Pseudomonadaceae</taxon>
        <taxon>Pseudomonas</taxon>
    </lineage>
</organism>
<proteinExistence type="predicted"/>
<dbReference type="EMBL" id="JYLA01000001">
    <property type="protein sequence ID" value="KMM86862.1"/>
    <property type="molecule type" value="Genomic_DNA"/>
</dbReference>
<protein>
    <submittedName>
        <fullName evidence="2 3">Pilus assembly protein PilV</fullName>
    </submittedName>
</protein>
<evidence type="ECO:0000313" key="5">
    <source>
        <dbReference type="Proteomes" id="UP000183155"/>
    </source>
</evidence>
<evidence type="ECO:0000313" key="3">
    <source>
        <dbReference type="EMBL" id="SEB63388.1"/>
    </source>
</evidence>
<dbReference type="NCBIfam" id="TIGR02532">
    <property type="entry name" value="IV_pilin_GFxxxE"/>
    <property type="match status" value="1"/>
</dbReference>
<dbReference type="STRING" id="47884.SAMN04490203_0842"/>
<comment type="caution">
    <text evidence="2">The sequence shown here is derived from an EMBL/GenBank/DDBJ whole genome shotgun (WGS) entry which is preliminary data.</text>
</comment>
<evidence type="ECO:0000256" key="1">
    <source>
        <dbReference type="SAM" id="Phobius"/>
    </source>
</evidence>
<dbReference type="InterPro" id="IPR012902">
    <property type="entry name" value="N_methyl_site"/>
</dbReference>
<sequence>MVRFYKRRQAGMTLIEVLIAMLILAVGLLGGAGLQLNALKYTRSALMNTQASFIAQDLLDRMRANAGGDYRVTDLDRISPSLSGVAGQDLNEFKRNIRQFAGGAGKGTVAVSGQQVRISLEWNDARGGQHDGFSSSFTLSSQISADAPVKAS</sequence>